<feature type="binding site" evidence="8">
    <location>
        <begin position="10"/>
        <end position="18"/>
    </location>
    <ligand>
        <name>ATP</name>
        <dbReference type="ChEBI" id="CHEBI:30616"/>
    </ligand>
</feature>
<dbReference type="CDD" id="cd02020">
    <property type="entry name" value="CMPK"/>
    <property type="match status" value="1"/>
</dbReference>
<dbReference type="GO" id="GO:0015949">
    <property type="term" value="P:nucleobase-containing small molecule interconversion"/>
    <property type="evidence" value="ECO:0007669"/>
    <property type="project" value="TreeGrafter"/>
</dbReference>
<comment type="similarity">
    <text evidence="1 8">Belongs to the cytidylate kinase family. Type 1 subfamily.</text>
</comment>
<accession>A0A1M6K8E9</accession>
<keyword evidence="3 8" id="KW-0547">Nucleotide-binding</keyword>
<dbReference type="EC" id="2.7.4.25" evidence="8"/>
<dbReference type="AlphaFoldDB" id="A0A1M6K8E9"/>
<dbReference type="RefSeq" id="WP_190014436.1">
    <property type="nucleotide sequence ID" value="NZ_FQZV01000029.1"/>
</dbReference>
<sequence length="215" mass="24036">MSNISIAIDGPAGAGKSTIAKIIAKVKKLTYIDTGAMYRAVTLKCIQEQVDLQDHRQVEAVLMDTKIELIGDSIFLNGTNVSEEIRRSEVNKWVSEVAKLSAVRKKMVEMQRAIADSQSVVMDGRDIGTFVLPHAAYKFFLTASIEERAKRRFEEQQQKGFSTSLAEVKSEIENRDRIDTERDLAPLTQARDAILIDTTGLSIEEVVDKILSYIQ</sequence>
<dbReference type="NCBIfam" id="TIGR00017">
    <property type="entry name" value="cmk"/>
    <property type="match status" value="1"/>
</dbReference>
<proteinExistence type="inferred from homology"/>
<dbReference type="EMBL" id="FQZV01000029">
    <property type="protein sequence ID" value="SHJ55252.1"/>
    <property type="molecule type" value="Genomic_DNA"/>
</dbReference>
<dbReference type="InterPro" id="IPR003136">
    <property type="entry name" value="Cytidylate_kin"/>
</dbReference>
<dbReference type="GO" id="GO:0036431">
    <property type="term" value="F:dCMP kinase activity"/>
    <property type="evidence" value="ECO:0007669"/>
    <property type="project" value="InterPro"/>
</dbReference>
<name>A0A1M6K8E9_9FIRM</name>
<evidence type="ECO:0000256" key="4">
    <source>
        <dbReference type="ARBA" id="ARBA00022777"/>
    </source>
</evidence>
<dbReference type="HAMAP" id="MF_00238">
    <property type="entry name" value="Cytidyl_kinase_type1"/>
    <property type="match status" value="1"/>
</dbReference>
<evidence type="ECO:0000256" key="1">
    <source>
        <dbReference type="ARBA" id="ARBA00009427"/>
    </source>
</evidence>
<evidence type="ECO:0000256" key="3">
    <source>
        <dbReference type="ARBA" id="ARBA00022741"/>
    </source>
</evidence>
<dbReference type="Gene3D" id="3.40.50.300">
    <property type="entry name" value="P-loop containing nucleotide triphosphate hydrolases"/>
    <property type="match status" value="1"/>
</dbReference>
<dbReference type="SUPFAM" id="SSF52540">
    <property type="entry name" value="P-loop containing nucleoside triphosphate hydrolases"/>
    <property type="match status" value="1"/>
</dbReference>
<evidence type="ECO:0000256" key="5">
    <source>
        <dbReference type="ARBA" id="ARBA00022840"/>
    </source>
</evidence>
<evidence type="ECO:0000256" key="8">
    <source>
        <dbReference type="HAMAP-Rule" id="MF_00238"/>
    </source>
</evidence>
<comment type="catalytic activity">
    <reaction evidence="6 8">
        <text>dCMP + ATP = dCDP + ADP</text>
        <dbReference type="Rhea" id="RHEA:25094"/>
        <dbReference type="ChEBI" id="CHEBI:30616"/>
        <dbReference type="ChEBI" id="CHEBI:57566"/>
        <dbReference type="ChEBI" id="CHEBI:58593"/>
        <dbReference type="ChEBI" id="CHEBI:456216"/>
        <dbReference type="EC" id="2.7.4.25"/>
    </reaction>
</comment>
<keyword evidence="8" id="KW-0963">Cytoplasm</keyword>
<dbReference type="PANTHER" id="PTHR21299">
    <property type="entry name" value="CYTIDYLATE KINASE/PANTOATE-BETA-ALANINE LIGASE"/>
    <property type="match status" value="1"/>
</dbReference>
<evidence type="ECO:0000313" key="10">
    <source>
        <dbReference type="EMBL" id="SHJ55252.1"/>
    </source>
</evidence>
<dbReference type="GO" id="GO:0006220">
    <property type="term" value="P:pyrimidine nucleotide metabolic process"/>
    <property type="evidence" value="ECO:0007669"/>
    <property type="project" value="UniProtKB-UniRule"/>
</dbReference>
<evidence type="ECO:0000256" key="2">
    <source>
        <dbReference type="ARBA" id="ARBA00022679"/>
    </source>
</evidence>
<keyword evidence="4 8" id="KW-0418">Kinase</keyword>
<dbReference type="PANTHER" id="PTHR21299:SF2">
    <property type="entry name" value="CYTIDYLATE KINASE"/>
    <property type="match status" value="1"/>
</dbReference>
<dbReference type="GO" id="GO:0036430">
    <property type="term" value="F:CMP kinase activity"/>
    <property type="evidence" value="ECO:0007669"/>
    <property type="project" value="RHEA"/>
</dbReference>
<evidence type="ECO:0000259" key="9">
    <source>
        <dbReference type="Pfam" id="PF02224"/>
    </source>
</evidence>
<protein>
    <recommendedName>
        <fullName evidence="8">Cytidylate kinase</fullName>
        <shortName evidence="8">CK</shortName>
        <ecNumber evidence="8">2.7.4.25</ecNumber>
    </recommendedName>
    <alternativeName>
        <fullName evidence="8">Cytidine monophosphate kinase</fullName>
        <shortName evidence="8">CMP kinase</shortName>
    </alternativeName>
</protein>
<dbReference type="InterPro" id="IPR011994">
    <property type="entry name" value="Cytidylate_kinase_dom"/>
</dbReference>
<feature type="domain" description="Cytidylate kinase" evidence="9">
    <location>
        <begin position="6"/>
        <end position="215"/>
    </location>
</feature>
<keyword evidence="5 8" id="KW-0067">ATP-binding</keyword>
<dbReference type="STRING" id="1121919.SAMN02745975_02349"/>
<evidence type="ECO:0000256" key="7">
    <source>
        <dbReference type="ARBA" id="ARBA00048478"/>
    </source>
</evidence>
<dbReference type="GO" id="GO:0005524">
    <property type="term" value="F:ATP binding"/>
    <property type="evidence" value="ECO:0007669"/>
    <property type="project" value="UniProtKB-UniRule"/>
</dbReference>
<evidence type="ECO:0000256" key="6">
    <source>
        <dbReference type="ARBA" id="ARBA00047615"/>
    </source>
</evidence>
<gene>
    <name evidence="8" type="primary">cmk</name>
    <name evidence="10" type="ORF">SAMN02745975_02349</name>
</gene>
<evidence type="ECO:0000313" key="11">
    <source>
        <dbReference type="Proteomes" id="UP000184536"/>
    </source>
</evidence>
<reference evidence="11" key="1">
    <citation type="submission" date="2016-11" db="EMBL/GenBank/DDBJ databases">
        <authorList>
            <person name="Varghese N."/>
            <person name="Submissions S."/>
        </authorList>
    </citation>
    <scope>NUCLEOTIDE SEQUENCE [LARGE SCALE GENOMIC DNA]</scope>
    <source>
        <strain evidence="11">DSM 17957</strain>
    </source>
</reference>
<dbReference type="GO" id="GO:0005829">
    <property type="term" value="C:cytosol"/>
    <property type="evidence" value="ECO:0007669"/>
    <property type="project" value="TreeGrafter"/>
</dbReference>
<organism evidence="10 11">
    <name type="scientific">Geosporobacter subterraneus DSM 17957</name>
    <dbReference type="NCBI Taxonomy" id="1121919"/>
    <lineage>
        <taxon>Bacteria</taxon>
        <taxon>Bacillati</taxon>
        <taxon>Bacillota</taxon>
        <taxon>Clostridia</taxon>
        <taxon>Peptostreptococcales</taxon>
        <taxon>Thermotaleaceae</taxon>
        <taxon>Geosporobacter</taxon>
    </lineage>
</organism>
<comment type="subcellular location">
    <subcellularLocation>
        <location evidence="8">Cytoplasm</location>
    </subcellularLocation>
</comment>
<keyword evidence="11" id="KW-1185">Reference proteome</keyword>
<dbReference type="InterPro" id="IPR027417">
    <property type="entry name" value="P-loop_NTPase"/>
</dbReference>
<keyword evidence="2 8" id="KW-0808">Transferase</keyword>
<comment type="catalytic activity">
    <reaction evidence="7 8">
        <text>CMP + ATP = CDP + ADP</text>
        <dbReference type="Rhea" id="RHEA:11600"/>
        <dbReference type="ChEBI" id="CHEBI:30616"/>
        <dbReference type="ChEBI" id="CHEBI:58069"/>
        <dbReference type="ChEBI" id="CHEBI:60377"/>
        <dbReference type="ChEBI" id="CHEBI:456216"/>
        <dbReference type="EC" id="2.7.4.25"/>
    </reaction>
</comment>
<dbReference type="Proteomes" id="UP000184536">
    <property type="component" value="Unassembled WGS sequence"/>
</dbReference>
<dbReference type="Pfam" id="PF02224">
    <property type="entry name" value="Cytidylate_kin"/>
    <property type="match status" value="1"/>
</dbReference>